<dbReference type="PROSITE" id="PS00018">
    <property type="entry name" value="EF_HAND_1"/>
    <property type="match status" value="2"/>
</dbReference>
<dbReference type="SUPFAM" id="SSF47473">
    <property type="entry name" value="EF-hand"/>
    <property type="match status" value="1"/>
</dbReference>
<dbReference type="InterPro" id="IPR011992">
    <property type="entry name" value="EF-hand-dom_pair"/>
</dbReference>
<sequence>MNKRNLRLLQTLAVATTLTAGSASLGENANNPFGVATEELPMTHVLVDAARAFEKVDVDKDGLITEDEYAGQRVVYAQLARFNGVIPVDGQTTVRIPVPESLKMPLTVSERAAIDAVARRDYHLHAAGKPGLDQSAWQNARLELFMLADANADDALSGDELGTYARYMAGELSAGLPKS</sequence>
<reference evidence="2 3" key="1">
    <citation type="submission" date="2020-05" db="EMBL/GenBank/DDBJ databases">
        <title>Parvularcula mediterraneae sp. nov., isolated from polypropylene straw from shallow seawater of the seashore of Laganas in Zakynthos island, Greece.</title>
        <authorList>
            <person name="Szabo I."/>
            <person name="Al-Omari J."/>
            <person name="Rado J."/>
            <person name="Szerdahelyi G.S."/>
        </authorList>
    </citation>
    <scope>NUCLEOTIDE SEQUENCE [LARGE SCALE GENOMIC DNA]</scope>
    <source>
        <strain evidence="2 3">ZS-1/3</strain>
    </source>
</reference>
<proteinExistence type="predicted"/>
<dbReference type="Gene3D" id="1.10.238.10">
    <property type="entry name" value="EF-hand"/>
    <property type="match status" value="1"/>
</dbReference>
<feature type="domain" description="EF-hand" evidence="1">
    <location>
        <begin position="44"/>
        <end position="79"/>
    </location>
</feature>
<dbReference type="InterPro" id="IPR002048">
    <property type="entry name" value="EF_hand_dom"/>
</dbReference>
<dbReference type="InterPro" id="IPR018247">
    <property type="entry name" value="EF_Hand_1_Ca_BS"/>
</dbReference>
<dbReference type="AlphaFoldDB" id="A0A7Y3RML2"/>
<dbReference type="PROSITE" id="PS50222">
    <property type="entry name" value="EF_HAND_2"/>
    <property type="match status" value="1"/>
</dbReference>
<evidence type="ECO:0000313" key="3">
    <source>
        <dbReference type="Proteomes" id="UP000536835"/>
    </source>
</evidence>
<dbReference type="EMBL" id="JABFCX010000003">
    <property type="protein sequence ID" value="NNU16876.1"/>
    <property type="molecule type" value="Genomic_DNA"/>
</dbReference>
<dbReference type="RefSeq" id="WP_173199757.1">
    <property type="nucleotide sequence ID" value="NZ_JABFCX010000003.1"/>
</dbReference>
<protein>
    <recommendedName>
        <fullName evidence="1">EF-hand domain-containing protein</fullName>
    </recommendedName>
</protein>
<accession>A0A7Y3RML2</accession>
<dbReference type="GO" id="GO:0005509">
    <property type="term" value="F:calcium ion binding"/>
    <property type="evidence" value="ECO:0007669"/>
    <property type="project" value="InterPro"/>
</dbReference>
<evidence type="ECO:0000259" key="1">
    <source>
        <dbReference type="PROSITE" id="PS50222"/>
    </source>
</evidence>
<gene>
    <name evidence="2" type="ORF">HK107_11160</name>
</gene>
<organism evidence="2 3">
    <name type="scientific">Parvularcula mediterranea</name>
    <dbReference type="NCBI Taxonomy" id="2732508"/>
    <lineage>
        <taxon>Bacteria</taxon>
        <taxon>Pseudomonadati</taxon>
        <taxon>Pseudomonadota</taxon>
        <taxon>Alphaproteobacteria</taxon>
        <taxon>Parvularculales</taxon>
        <taxon>Parvularculaceae</taxon>
        <taxon>Parvularcula</taxon>
    </lineage>
</organism>
<name>A0A7Y3RML2_9PROT</name>
<comment type="caution">
    <text evidence="2">The sequence shown here is derived from an EMBL/GenBank/DDBJ whole genome shotgun (WGS) entry which is preliminary data.</text>
</comment>
<keyword evidence="3" id="KW-1185">Reference proteome</keyword>
<evidence type="ECO:0000313" key="2">
    <source>
        <dbReference type="EMBL" id="NNU16876.1"/>
    </source>
</evidence>
<dbReference type="Proteomes" id="UP000536835">
    <property type="component" value="Unassembled WGS sequence"/>
</dbReference>